<dbReference type="InterPro" id="IPR036390">
    <property type="entry name" value="WH_DNA-bd_sf"/>
</dbReference>
<dbReference type="InterPro" id="IPR000835">
    <property type="entry name" value="HTH_MarR-typ"/>
</dbReference>
<evidence type="ECO:0000313" key="6">
    <source>
        <dbReference type="EMBL" id="GIE25508.1"/>
    </source>
</evidence>
<feature type="region of interest" description="Disordered" evidence="4">
    <location>
        <begin position="163"/>
        <end position="198"/>
    </location>
</feature>
<dbReference type="Pfam" id="PF12802">
    <property type="entry name" value="MarR_2"/>
    <property type="match status" value="1"/>
</dbReference>
<dbReference type="Proteomes" id="UP000603200">
    <property type="component" value="Unassembled WGS sequence"/>
</dbReference>
<dbReference type="InterPro" id="IPR036388">
    <property type="entry name" value="WH-like_DNA-bd_sf"/>
</dbReference>
<evidence type="ECO:0000256" key="4">
    <source>
        <dbReference type="SAM" id="MobiDB-lite"/>
    </source>
</evidence>
<protein>
    <recommendedName>
        <fullName evidence="5">HTH marR-type domain-containing protein</fullName>
    </recommendedName>
</protein>
<dbReference type="RefSeq" id="WP_203842449.1">
    <property type="nucleotide sequence ID" value="NZ_BAAATV010000023.1"/>
</dbReference>
<comment type="caution">
    <text evidence="6">The sequence shown here is derived from an EMBL/GenBank/DDBJ whole genome shotgun (WGS) entry which is preliminary data.</text>
</comment>
<feature type="compositionally biased region" description="Low complexity" evidence="4">
    <location>
        <begin position="185"/>
        <end position="198"/>
    </location>
</feature>
<dbReference type="InterPro" id="IPR052526">
    <property type="entry name" value="HTH-type_Bedaq_tolerance"/>
</dbReference>
<keyword evidence="2" id="KW-0238">DNA-binding</keyword>
<evidence type="ECO:0000256" key="1">
    <source>
        <dbReference type="ARBA" id="ARBA00023015"/>
    </source>
</evidence>
<evidence type="ECO:0000259" key="5">
    <source>
        <dbReference type="PROSITE" id="PS50995"/>
    </source>
</evidence>
<dbReference type="Gene3D" id="1.10.10.10">
    <property type="entry name" value="Winged helix-like DNA-binding domain superfamily/Winged helix DNA-binding domain"/>
    <property type="match status" value="1"/>
</dbReference>
<reference evidence="6 7" key="1">
    <citation type="submission" date="2021-01" db="EMBL/GenBank/DDBJ databases">
        <title>Whole genome shotgun sequence of Actinoplanes humidus NBRC 14915.</title>
        <authorList>
            <person name="Komaki H."/>
            <person name="Tamura T."/>
        </authorList>
    </citation>
    <scope>NUCLEOTIDE SEQUENCE [LARGE SCALE GENOMIC DNA]</scope>
    <source>
        <strain evidence="6 7">NBRC 14915</strain>
    </source>
</reference>
<dbReference type="EMBL" id="BOMN01000122">
    <property type="protein sequence ID" value="GIE25508.1"/>
    <property type="molecule type" value="Genomic_DNA"/>
</dbReference>
<organism evidence="6 7">
    <name type="scientific">Winogradskya humida</name>
    <dbReference type="NCBI Taxonomy" id="113566"/>
    <lineage>
        <taxon>Bacteria</taxon>
        <taxon>Bacillati</taxon>
        <taxon>Actinomycetota</taxon>
        <taxon>Actinomycetes</taxon>
        <taxon>Micromonosporales</taxon>
        <taxon>Micromonosporaceae</taxon>
        <taxon>Winogradskya</taxon>
    </lineage>
</organism>
<feature type="domain" description="HTH marR-type" evidence="5">
    <location>
        <begin position="8"/>
        <end position="142"/>
    </location>
</feature>
<keyword evidence="1" id="KW-0805">Transcription regulation</keyword>
<evidence type="ECO:0000256" key="3">
    <source>
        <dbReference type="ARBA" id="ARBA00023163"/>
    </source>
</evidence>
<keyword evidence="3" id="KW-0804">Transcription</keyword>
<proteinExistence type="predicted"/>
<dbReference type="SMART" id="SM00347">
    <property type="entry name" value="HTH_MARR"/>
    <property type="match status" value="1"/>
</dbReference>
<evidence type="ECO:0000256" key="2">
    <source>
        <dbReference type="ARBA" id="ARBA00023125"/>
    </source>
</evidence>
<dbReference type="SUPFAM" id="SSF46785">
    <property type="entry name" value="Winged helix' DNA-binding domain"/>
    <property type="match status" value="1"/>
</dbReference>
<keyword evidence="7" id="KW-1185">Reference proteome</keyword>
<name>A0ABQ4A4G3_9ACTN</name>
<sequence length="198" mass="20171">MASDTPADEDLAELLRQAIGRFVRTTRSHADTLPPAQATALGALDHGGPRTIAQLAAARGVKHQSMSRTVGELETLGLVAREPSPSDGRAFVITLTTAGATALDADREARRHWVAGAIATRLSPAEREILHAVPALLDRLSASGESALPALVNRLLAPKEGRAQPGNAAPVLGHDSAGNGGGGVEAAAGGSSAPPVRN</sequence>
<dbReference type="PANTHER" id="PTHR39515:SF2">
    <property type="entry name" value="HTH-TYPE TRANSCRIPTIONAL REGULATOR RV0880"/>
    <property type="match status" value="1"/>
</dbReference>
<dbReference type="PROSITE" id="PS50995">
    <property type="entry name" value="HTH_MARR_2"/>
    <property type="match status" value="1"/>
</dbReference>
<dbReference type="InterPro" id="IPR023187">
    <property type="entry name" value="Tscrpt_reg_MarR-type_CS"/>
</dbReference>
<dbReference type="PROSITE" id="PS01117">
    <property type="entry name" value="HTH_MARR_1"/>
    <property type="match status" value="1"/>
</dbReference>
<dbReference type="Gene3D" id="1.10.287.100">
    <property type="match status" value="1"/>
</dbReference>
<accession>A0ABQ4A4G3</accession>
<dbReference type="PANTHER" id="PTHR39515">
    <property type="entry name" value="CONSERVED PROTEIN"/>
    <property type="match status" value="1"/>
</dbReference>
<evidence type="ECO:0000313" key="7">
    <source>
        <dbReference type="Proteomes" id="UP000603200"/>
    </source>
</evidence>
<gene>
    <name evidence="6" type="ORF">Ahu01nite_086100</name>
</gene>